<protein>
    <submittedName>
        <fullName evidence="5">Cell surface protein</fullName>
    </submittedName>
</protein>
<feature type="domain" description="Carbohydrate-binding/sugar hydrolysis" evidence="4">
    <location>
        <begin position="345"/>
        <end position="483"/>
    </location>
</feature>
<dbReference type="InterPro" id="IPR007742">
    <property type="entry name" value="NosD_dom"/>
</dbReference>
<dbReference type="InterPro" id="IPR011050">
    <property type="entry name" value="Pectin_lyase_fold/virulence"/>
</dbReference>
<name>Q64A71_UNCAG</name>
<organism evidence="5">
    <name type="scientific">Uncultured archaeon GZfos26G2</name>
    <dbReference type="NCBI Taxonomy" id="3386331"/>
    <lineage>
        <taxon>Archaea</taxon>
        <taxon>Methanobacteriati</taxon>
        <taxon>Methanobacteriota</taxon>
        <taxon>Stenosarchaea group</taxon>
        <taxon>Methanomicrobia</taxon>
        <taxon>Candidatus Methanophagales</taxon>
        <taxon>Candidatus Methanophagaceae</taxon>
        <taxon>Candidatus Methanophaga</taxon>
    </lineage>
</organism>
<keyword evidence="3" id="KW-0833">Ubl conjugation pathway</keyword>
<evidence type="ECO:0000256" key="1">
    <source>
        <dbReference type="ARBA" id="ARBA00004906"/>
    </source>
</evidence>
<gene>
    <name evidence="5" type="ORF">GZ33E1_3</name>
</gene>
<sequence>MIIPNQMKNKMGCDLLALSICLALIASGVAVDATLGNDTLNPDTMSSHSIIHVPDDFAKIQGAVDNAIAGDTIIVRGGTYNENVKVNKRLTIRSDKGPAHTTVVAEKANAHVFDVTVDYVSIKGFTVKNAIGKNEAGRYIYAGMHIHADHCNITDNRAVGNAYGFFLSDSTKNTIRNNTASDNYGDSIYLNYSNSNTISYNDVVKSNYRNGIRLWHSHDNTVYNNDVALNNQYGIRLDYAHDNLLVQNKARSNNRDGYSLDYSNNNILINNIANMNNEIGISLIHSNENTLINNTASANNEVGISLEASCNSTLKNNRMDGNYYNFGVTGDNVYHFTQSIDASNLVDGKSVYYWVGQRNRVIPNDAGFVCIVNSLNITARDLTLTKNSVGVLLVYSMLSRIENVSTSNNYDGIALSASCNNILINNSNTNNKRGISLGASNFNLLAMNTNLNNPDGVVLTSSNNNFLTMNNISNCENRGILVRNSLNNIICLNNFVNNFDNVCTLSSATTWNSISEITYVYNKTTYTNYMGNYWAVYIKEIERDTDGNGIGDHPYHISIDNRDIYPLMKPFEDYSYVT</sequence>
<dbReference type="Gene3D" id="2.160.20.10">
    <property type="entry name" value="Single-stranded right-handed beta-helix, Pectin lyase-like"/>
    <property type="match status" value="2"/>
</dbReference>
<dbReference type="NCBIfam" id="TIGR03804">
    <property type="entry name" value="para_beta_helix"/>
    <property type="match status" value="4"/>
</dbReference>
<dbReference type="InterPro" id="IPR012334">
    <property type="entry name" value="Pectin_lyas_fold"/>
</dbReference>
<dbReference type="SMART" id="SM00722">
    <property type="entry name" value="CASH"/>
    <property type="match status" value="2"/>
</dbReference>
<evidence type="ECO:0000259" key="4">
    <source>
        <dbReference type="SMART" id="SM00722"/>
    </source>
</evidence>
<reference evidence="5" key="2">
    <citation type="submission" date="2004-08" db="EMBL/GenBank/DDBJ databases">
        <authorList>
            <person name="Putnam N."/>
            <person name="Detter J.C."/>
            <person name="Richardson P.M."/>
            <person name="Rokhsar D."/>
        </authorList>
    </citation>
    <scope>NUCLEOTIDE SEQUENCE</scope>
</reference>
<dbReference type="SUPFAM" id="SSF51126">
    <property type="entry name" value="Pectin lyase-like"/>
    <property type="match status" value="2"/>
</dbReference>
<evidence type="ECO:0000256" key="3">
    <source>
        <dbReference type="ARBA" id="ARBA00022786"/>
    </source>
</evidence>
<reference evidence="5" key="1">
    <citation type="journal article" date="2004" name="Science">
        <title>Reverse methanogenesis: testing the hypothesis with environmental genomics.</title>
        <authorList>
            <person name="Hallam S.J."/>
            <person name="Putnam N."/>
            <person name="Preston C.M."/>
            <person name="Detter J.C."/>
            <person name="Rokhsar D."/>
            <person name="Richardson P.M."/>
            <person name="DeLong E.F."/>
        </authorList>
    </citation>
    <scope>NUCLEOTIDE SEQUENCE</scope>
</reference>
<dbReference type="InterPro" id="IPR051550">
    <property type="entry name" value="SCF-Subunits/Alg-Epimerases"/>
</dbReference>
<feature type="domain" description="Carbohydrate-binding/sugar hydrolysis" evidence="4">
    <location>
        <begin position="75"/>
        <end position="215"/>
    </location>
</feature>
<dbReference type="InterPro" id="IPR006626">
    <property type="entry name" value="PbH1"/>
</dbReference>
<dbReference type="Pfam" id="PF05048">
    <property type="entry name" value="NosD"/>
    <property type="match status" value="2"/>
</dbReference>
<keyword evidence="2" id="KW-0677">Repeat</keyword>
<dbReference type="SMART" id="SM00710">
    <property type="entry name" value="PbH1"/>
    <property type="match status" value="11"/>
</dbReference>
<comment type="pathway">
    <text evidence="1">Protein modification; protein ubiquitination.</text>
</comment>
<dbReference type="InterPro" id="IPR022441">
    <property type="entry name" value="Para_beta_helix_rpt-2"/>
</dbReference>
<proteinExistence type="predicted"/>
<evidence type="ECO:0000256" key="2">
    <source>
        <dbReference type="ARBA" id="ARBA00022737"/>
    </source>
</evidence>
<dbReference type="InterPro" id="IPR006633">
    <property type="entry name" value="Carb-bd_sugar_hydrolysis-dom"/>
</dbReference>
<dbReference type="EMBL" id="AY714857">
    <property type="protein sequence ID" value="AAU83706.1"/>
    <property type="molecule type" value="Genomic_DNA"/>
</dbReference>
<dbReference type="PANTHER" id="PTHR22990:SF15">
    <property type="entry name" value="F-BOX ONLY PROTEIN 10"/>
    <property type="match status" value="1"/>
</dbReference>
<dbReference type="AlphaFoldDB" id="Q64A71"/>
<dbReference type="PANTHER" id="PTHR22990">
    <property type="entry name" value="F-BOX ONLY PROTEIN"/>
    <property type="match status" value="1"/>
</dbReference>
<evidence type="ECO:0000313" key="5">
    <source>
        <dbReference type="EMBL" id="AAU83706.1"/>
    </source>
</evidence>
<accession>Q64A71</accession>